<dbReference type="RefSeq" id="WP_142603303.1">
    <property type="nucleotide sequence ID" value="NZ_FXSZ01000004.1"/>
</dbReference>
<dbReference type="EMBL" id="FXSZ01000004">
    <property type="protein sequence ID" value="SMO61597.1"/>
    <property type="molecule type" value="Genomic_DNA"/>
</dbReference>
<dbReference type="Proteomes" id="UP000315971">
    <property type="component" value="Unassembled WGS sequence"/>
</dbReference>
<reference evidence="2 3" key="1">
    <citation type="submission" date="2017-05" db="EMBL/GenBank/DDBJ databases">
        <authorList>
            <person name="Varghese N."/>
            <person name="Submissions S."/>
        </authorList>
    </citation>
    <scope>NUCLEOTIDE SEQUENCE [LARGE SCALE GENOMIC DNA]</scope>
    <source>
        <strain evidence="2 3">DSM 21342</strain>
    </source>
</reference>
<proteinExistence type="predicted"/>
<evidence type="ECO:0000313" key="2">
    <source>
        <dbReference type="EMBL" id="SMO61597.1"/>
    </source>
</evidence>
<keyword evidence="3" id="KW-1185">Reference proteome</keyword>
<accession>A0A521CQ72</accession>
<dbReference type="Gene3D" id="2.40.160.130">
    <property type="entry name" value="Capsule assembly protein Wzi"/>
    <property type="match status" value="1"/>
</dbReference>
<dbReference type="AlphaFoldDB" id="A0A521CQ72"/>
<feature type="chain" id="PRO_5022176487" description="Protein involved in gliding motility RemB" evidence="1">
    <location>
        <begin position="23"/>
        <end position="529"/>
    </location>
</feature>
<name>A0A521CQ72_9SPHI</name>
<evidence type="ECO:0008006" key="4">
    <source>
        <dbReference type="Google" id="ProtNLM"/>
    </source>
</evidence>
<organism evidence="2 3">
    <name type="scientific">Solitalea koreensis</name>
    <dbReference type="NCBI Taxonomy" id="543615"/>
    <lineage>
        <taxon>Bacteria</taxon>
        <taxon>Pseudomonadati</taxon>
        <taxon>Bacteroidota</taxon>
        <taxon>Sphingobacteriia</taxon>
        <taxon>Sphingobacteriales</taxon>
        <taxon>Sphingobacteriaceae</taxon>
        <taxon>Solitalea</taxon>
    </lineage>
</organism>
<dbReference type="OrthoDB" id="9808260at2"/>
<evidence type="ECO:0000313" key="3">
    <source>
        <dbReference type="Proteomes" id="UP000315971"/>
    </source>
</evidence>
<dbReference type="InterPro" id="IPR038636">
    <property type="entry name" value="Wzi_sf"/>
</dbReference>
<gene>
    <name evidence="2" type="ORF">SAMN06265350_104265</name>
</gene>
<keyword evidence="1" id="KW-0732">Signal</keyword>
<sequence length="529" mass="61369">MKICLRILVVSILALYSFSAIAQTTTNLGTYVSVIEAKQLYTDLLPRHTSIRPYLKENKDWADTTTVFEFSEKRKSLVLRKLFDEHLVEYHQPGYSLAFDFLPDFQIGKESGNNQTLWLNTRGFYLGGSIGKNFSFYTTFYENQGVFPAYVKSFADSNRVIPGQGEVRPYGNGGFDYAYSAGRLSYTPSKFFNFDLGYDRNFLGDGYRSLLLSDVTTPYPYFKVTTTVGPLRYWVMWSQLIDMRAPQFSYDTGYRKKWGVFHYLDWNVSKKVSIGLFENIIWQDADSTGKRGFDWSYMNPFIFLRPVEFANGSPDNAMVGINAKYKVLKKTSVYGQFFLDEFKESELFSDKGWWANKWGAQIGFKSFDIFKVNNLYAQGEFNTIRPYTSSSRTSLINYGHYNQPLGHPWGANFRELLGIINYTWQRFDFRGQLSYGNYGLDAPGDNFGKNIFLSYDTRESDYENHIGQGIFTHLYFGDFKTSYIFNPKYNLRLELGLAYRREKNDLADNKATIISFGLRSSFRNLYNDF</sequence>
<feature type="signal peptide" evidence="1">
    <location>
        <begin position="1"/>
        <end position="22"/>
    </location>
</feature>
<evidence type="ECO:0000256" key="1">
    <source>
        <dbReference type="SAM" id="SignalP"/>
    </source>
</evidence>
<protein>
    <recommendedName>
        <fullName evidence="4">Protein involved in gliding motility RemB</fullName>
    </recommendedName>
</protein>